<evidence type="ECO:0000256" key="8">
    <source>
        <dbReference type="SAM" id="Phobius"/>
    </source>
</evidence>
<feature type="transmembrane region" description="Helical" evidence="8">
    <location>
        <begin position="321"/>
        <end position="340"/>
    </location>
</feature>
<dbReference type="PROSITE" id="PS50297">
    <property type="entry name" value="ANK_REP_REGION"/>
    <property type="match status" value="3"/>
</dbReference>
<protein>
    <recommendedName>
        <fullName evidence="9">PGG domain-containing protein</fullName>
    </recommendedName>
</protein>
<comment type="caution">
    <text evidence="10">The sequence shown here is derived from an EMBL/GenBank/DDBJ whole genome shotgun (WGS) entry which is preliminary data.</text>
</comment>
<gene>
    <name evidence="10" type="ORF">PVAP13_8KG082000</name>
</gene>
<keyword evidence="11" id="KW-1185">Reference proteome</keyword>
<accession>A0A8T0PGJ3</accession>
<dbReference type="PANTHER" id="PTHR24186:SF41">
    <property type="entry name" value="PGG DOMAIN-CONTAINING PROTEIN"/>
    <property type="match status" value="1"/>
</dbReference>
<evidence type="ECO:0000256" key="6">
    <source>
        <dbReference type="ARBA" id="ARBA00023136"/>
    </source>
</evidence>
<dbReference type="InterPro" id="IPR026961">
    <property type="entry name" value="PGG_dom"/>
</dbReference>
<evidence type="ECO:0000256" key="1">
    <source>
        <dbReference type="ARBA" id="ARBA00004141"/>
    </source>
</evidence>
<feature type="repeat" description="ANK" evidence="7">
    <location>
        <begin position="55"/>
        <end position="77"/>
    </location>
</feature>
<evidence type="ECO:0000259" key="9">
    <source>
        <dbReference type="Pfam" id="PF13962"/>
    </source>
</evidence>
<evidence type="ECO:0000256" key="5">
    <source>
        <dbReference type="ARBA" id="ARBA00023043"/>
    </source>
</evidence>
<dbReference type="PROSITE" id="PS50088">
    <property type="entry name" value="ANK_REPEAT"/>
    <property type="match status" value="3"/>
</dbReference>
<feature type="transmembrane region" description="Helical" evidence="8">
    <location>
        <begin position="166"/>
        <end position="186"/>
    </location>
</feature>
<keyword evidence="2 8" id="KW-0812">Transmembrane</keyword>
<dbReference type="Proteomes" id="UP000823388">
    <property type="component" value="Chromosome 8K"/>
</dbReference>
<dbReference type="InterPro" id="IPR002110">
    <property type="entry name" value="Ankyrin_rpt"/>
</dbReference>
<feature type="transmembrane region" description="Helical" evidence="8">
    <location>
        <begin position="256"/>
        <end position="277"/>
    </location>
</feature>
<proteinExistence type="predicted"/>
<dbReference type="Pfam" id="PF13962">
    <property type="entry name" value="PGG"/>
    <property type="match status" value="1"/>
</dbReference>
<evidence type="ECO:0000256" key="2">
    <source>
        <dbReference type="ARBA" id="ARBA00022692"/>
    </source>
</evidence>
<dbReference type="SMART" id="SM00248">
    <property type="entry name" value="ANK"/>
    <property type="match status" value="4"/>
</dbReference>
<feature type="transmembrane region" description="Helical" evidence="8">
    <location>
        <begin position="289"/>
        <end position="309"/>
    </location>
</feature>
<evidence type="ECO:0000256" key="3">
    <source>
        <dbReference type="ARBA" id="ARBA00022737"/>
    </source>
</evidence>
<dbReference type="PANTHER" id="PTHR24186">
    <property type="entry name" value="PROTEIN PHOSPHATASE 1 REGULATORY SUBUNIT"/>
    <property type="match status" value="1"/>
</dbReference>
<comment type="subcellular location">
    <subcellularLocation>
        <location evidence="1">Membrane</location>
        <topology evidence="1">Multi-pass membrane protein</topology>
    </subcellularLocation>
</comment>
<feature type="transmembrane region" description="Helical" evidence="8">
    <location>
        <begin position="375"/>
        <end position="403"/>
    </location>
</feature>
<evidence type="ECO:0000256" key="7">
    <source>
        <dbReference type="PROSITE-ProRule" id="PRU00023"/>
    </source>
</evidence>
<feature type="repeat" description="ANK" evidence="7">
    <location>
        <begin position="125"/>
        <end position="149"/>
    </location>
</feature>
<sequence>MVDLLLEWRPALAGEVDSDGGTPLHFASSDGDRAVVRAILRAGPPGMVYKKDYLGGLSALHVAARMGHRRVVEDMLEAYPDAAELRGGDGGTFMHAAAREKRSKVVSLAIGKTKLRGLLDAQDRDGNTPLHLAVAAGAPAVVEALLRKGKVRTDVLNNDGRPPLDLATGSTSFFTMVSLVVTLAAFRAKLRPHRQDHAKPWSGGDVGKWIDKMSDSLSVVAVLIATAAFAAGFNLPGGYGDNNGKANLSGSPVFKIFLVLDTVAVAASVTAVILLVYGKGSRSTGSWKSFAAALLCMWVALISLLLGYYMALSSVTNTRAVYRVGLIVIYVGVSVLQLCIENWVGPSSSSCTVWRFFLVHQLRRSKGRRAVKRQFPLAGASVLSFYAYQVITFVAFIIFGFFLEWKGKTGTSPAQAPSPL</sequence>
<keyword evidence="5 7" id="KW-0040">ANK repeat</keyword>
<dbReference type="Gene3D" id="1.25.40.20">
    <property type="entry name" value="Ankyrin repeat-containing domain"/>
    <property type="match status" value="1"/>
</dbReference>
<evidence type="ECO:0000256" key="4">
    <source>
        <dbReference type="ARBA" id="ARBA00022989"/>
    </source>
</evidence>
<evidence type="ECO:0000313" key="11">
    <source>
        <dbReference type="Proteomes" id="UP000823388"/>
    </source>
</evidence>
<feature type="domain" description="PGG" evidence="9">
    <location>
        <begin position="208"/>
        <end position="313"/>
    </location>
</feature>
<keyword evidence="4 8" id="KW-1133">Transmembrane helix</keyword>
<dbReference type="AlphaFoldDB" id="A0A8T0PGJ3"/>
<keyword evidence="3" id="KW-0677">Repeat</keyword>
<keyword evidence="6 8" id="KW-0472">Membrane</keyword>
<name>A0A8T0PGJ3_PANVG</name>
<dbReference type="GO" id="GO:0005886">
    <property type="term" value="C:plasma membrane"/>
    <property type="evidence" value="ECO:0007669"/>
    <property type="project" value="TreeGrafter"/>
</dbReference>
<evidence type="ECO:0000313" key="10">
    <source>
        <dbReference type="EMBL" id="KAG2560720.1"/>
    </source>
</evidence>
<reference evidence="10" key="1">
    <citation type="submission" date="2020-05" db="EMBL/GenBank/DDBJ databases">
        <title>WGS assembly of Panicum virgatum.</title>
        <authorList>
            <person name="Lovell J.T."/>
            <person name="Jenkins J."/>
            <person name="Shu S."/>
            <person name="Juenger T.E."/>
            <person name="Schmutz J."/>
        </authorList>
    </citation>
    <scope>NUCLEOTIDE SEQUENCE</scope>
    <source>
        <strain evidence="10">AP13</strain>
    </source>
</reference>
<dbReference type="SUPFAM" id="SSF48403">
    <property type="entry name" value="Ankyrin repeat"/>
    <property type="match status" value="1"/>
</dbReference>
<dbReference type="InterPro" id="IPR036770">
    <property type="entry name" value="Ankyrin_rpt-contain_sf"/>
</dbReference>
<organism evidence="10 11">
    <name type="scientific">Panicum virgatum</name>
    <name type="common">Blackwell switchgrass</name>
    <dbReference type="NCBI Taxonomy" id="38727"/>
    <lineage>
        <taxon>Eukaryota</taxon>
        <taxon>Viridiplantae</taxon>
        <taxon>Streptophyta</taxon>
        <taxon>Embryophyta</taxon>
        <taxon>Tracheophyta</taxon>
        <taxon>Spermatophyta</taxon>
        <taxon>Magnoliopsida</taxon>
        <taxon>Liliopsida</taxon>
        <taxon>Poales</taxon>
        <taxon>Poaceae</taxon>
        <taxon>PACMAD clade</taxon>
        <taxon>Panicoideae</taxon>
        <taxon>Panicodae</taxon>
        <taxon>Paniceae</taxon>
        <taxon>Panicinae</taxon>
        <taxon>Panicum</taxon>
        <taxon>Panicum sect. Hiantes</taxon>
    </lineage>
</organism>
<dbReference type="EMBL" id="CM029051">
    <property type="protein sequence ID" value="KAG2560720.1"/>
    <property type="molecule type" value="Genomic_DNA"/>
</dbReference>
<feature type="repeat" description="ANK" evidence="7">
    <location>
        <begin position="19"/>
        <end position="43"/>
    </location>
</feature>
<dbReference type="Pfam" id="PF12796">
    <property type="entry name" value="Ank_2"/>
    <property type="match status" value="2"/>
</dbReference>
<feature type="transmembrane region" description="Helical" evidence="8">
    <location>
        <begin position="217"/>
        <end position="236"/>
    </location>
</feature>